<name>A0AAJ6T7V0_POPEU</name>
<protein>
    <submittedName>
        <fullName evidence="2">Uncharacterized protein LOC105112355 isoform X1</fullName>
    </submittedName>
</protein>
<reference evidence="2" key="1">
    <citation type="submission" date="2025-08" db="UniProtKB">
        <authorList>
            <consortium name="RefSeq"/>
        </authorList>
    </citation>
    <scope>IDENTIFICATION</scope>
</reference>
<dbReference type="RefSeq" id="XP_011006342.1">
    <property type="nucleotide sequence ID" value="XM_011008040.1"/>
</dbReference>
<dbReference type="Proteomes" id="UP000694918">
    <property type="component" value="Unplaced"/>
</dbReference>
<sequence>MAAGDALLSGPDKLYTGSKDETVKSLGFPVWTGKMVLLYCQFSALSCVDFTVPFLCRQNGKTITSIWKSSDFASFLALYMCVCFHFNHH</sequence>
<organism evidence="1 2">
    <name type="scientific">Populus euphratica</name>
    <name type="common">Euphrates poplar</name>
    <dbReference type="NCBI Taxonomy" id="75702"/>
    <lineage>
        <taxon>Eukaryota</taxon>
        <taxon>Viridiplantae</taxon>
        <taxon>Streptophyta</taxon>
        <taxon>Embryophyta</taxon>
        <taxon>Tracheophyta</taxon>
        <taxon>Spermatophyta</taxon>
        <taxon>Magnoliopsida</taxon>
        <taxon>eudicotyledons</taxon>
        <taxon>Gunneridae</taxon>
        <taxon>Pentapetalae</taxon>
        <taxon>rosids</taxon>
        <taxon>fabids</taxon>
        <taxon>Malpighiales</taxon>
        <taxon>Salicaceae</taxon>
        <taxon>Saliceae</taxon>
        <taxon>Populus</taxon>
    </lineage>
</organism>
<accession>A0AAJ6T7V0</accession>
<dbReference type="AlphaFoldDB" id="A0AAJ6T7V0"/>
<proteinExistence type="predicted"/>
<dbReference type="GeneID" id="105112355"/>
<evidence type="ECO:0000313" key="2">
    <source>
        <dbReference type="RefSeq" id="XP_011006342.1"/>
    </source>
</evidence>
<evidence type="ECO:0000313" key="1">
    <source>
        <dbReference type="Proteomes" id="UP000694918"/>
    </source>
</evidence>
<gene>
    <name evidence="2" type="primary">LOC105112355</name>
</gene>
<keyword evidence="1" id="KW-1185">Reference proteome</keyword>
<dbReference type="KEGG" id="peu:105112355"/>